<dbReference type="Gene3D" id="3.90.640.10">
    <property type="entry name" value="Actin, Chain A, domain 4"/>
    <property type="match status" value="1"/>
</dbReference>
<dbReference type="EMBL" id="JAJFAZ020000006">
    <property type="protein sequence ID" value="KAI5322028.1"/>
    <property type="molecule type" value="Genomic_DNA"/>
</dbReference>
<sequence length="245" mass="27478">MRIINEPTAAAIAYGLNKKASSAADDKINVLIFDLGGGTFDVSLVTIEEGTFEVKTTSGDTQLGGEDFDNRMMSHFVEELKIKHKKDMSNDPRAFRRLRTCCERAKRTLSCTTTQTTTIEIDSLFEGIDFCSSTWTSSQSSTRIPKVQQLLQDLSDGKELCKSINPDETVAYGAAVQAAILGDQNRLDLVLLRTKPLGGRTYSQSTIMRDYPRRKLRILLRIRSIIKYVRLAVMKSSIVWYSLFS</sequence>
<reference evidence="3 4" key="1">
    <citation type="journal article" date="2022" name="G3 (Bethesda)">
        <title>Whole-genome sequence and methylome profiling of the almond [Prunus dulcis (Mill.) D.A. Webb] cultivar 'Nonpareil'.</title>
        <authorList>
            <person name="D'Amico-Willman K.M."/>
            <person name="Ouma W.Z."/>
            <person name="Meulia T."/>
            <person name="Sideli G.M."/>
            <person name="Gradziel T.M."/>
            <person name="Fresnedo-Ramirez J."/>
        </authorList>
    </citation>
    <scope>NUCLEOTIDE SEQUENCE [LARGE SCALE GENOMIC DNA]</scope>
    <source>
        <strain evidence="3">Clone GOH B32 T37-40</strain>
    </source>
</reference>
<dbReference type="SUPFAM" id="SSF53067">
    <property type="entry name" value="Actin-like ATPase domain"/>
    <property type="match status" value="1"/>
</dbReference>
<dbReference type="InterPro" id="IPR043129">
    <property type="entry name" value="ATPase_NBD"/>
</dbReference>
<dbReference type="FunFam" id="3.90.640.10:FF:000002">
    <property type="entry name" value="Heat shock 70 kDa"/>
    <property type="match status" value="1"/>
</dbReference>
<dbReference type="Proteomes" id="UP001054821">
    <property type="component" value="Chromosome 6"/>
</dbReference>
<dbReference type="Pfam" id="PF00012">
    <property type="entry name" value="HSP70"/>
    <property type="match status" value="2"/>
</dbReference>
<evidence type="ECO:0000256" key="1">
    <source>
        <dbReference type="ARBA" id="ARBA00022741"/>
    </source>
</evidence>
<dbReference type="GO" id="GO:0005524">
    <property type="term" value="F:ATP binding"/>
    <property type="evidence" value="ECO:0007669"/>
    <property type="project" value="UniProtKB-KW"/>
</dbReference>
<dbReference type="GO" id="GO:0140662">
    <property type="term" value="F:ATP-dependent protein folding chaperone"/>
    <property type="evidence" value="ECO:0007669"/>
    <property type="project" value="InterPro"/>
</dbReference>
<evidence type="ECO:0000313" key="3">
    <source>
        <dbReference type="EMBL" id="KAI5322028.1"/>
    </source>
</evidence>
<gene>
    <name evidence="3" type="ORF">L3X38_031100</name>
</gene>
<protein>
    <recommendedName>
        <fullName evidence="5">Heat shock protein 70</fullName>
    </recommendedName>
</protein>
<keyword evidence="1" id="KW-0547">Nucleotide-binding</keyword>
<dbReference type="InterPro" id="IPR013126">
    <property type="entry name" value="Hsp_70_fam"/>
</dbReference>
<dbReference type="Gene3D" id="3.30.420.40">
    <property type="match status" value="4"/>
</dbReference>
<name>A0AAD4YVA2_PRUDU</name>
<evidence type="ECO:0008006" key="5">
    <source>
        <dbReference type="Google" id="ProtNLM"/>
    </source>
</evidence>
<dbReference type="PROSITE" id="PS00329">
    <property type="entry name" value="HSP70_2"/>
    <property type="match status" value="1"/>
</dbReference>
<comment type="caution">
    <text evidence="3">The sequence shown here is derived from an EMBL/GenBank/DDBJ whole genome shotgun (WGS) entry which is preliminary data.</text>
</comment>
<dbReference type="InterPro" id="IPR018181">
    <property type="entry name" value="Heat_shock_70_CS"/>
</dbReference>
<keyword evidence="2" id="KW-0067">ATP-binding</keyword>
<dbReference type="PANTHER" id="PTHR19375">
    <property type="entry name" value="HEAT SHOCK PROTEIN 70KDA"/>
    <property type="match status" value="1"/>
</dbReference>
<organism evidence="3 4">
    <name type="scientific">Prunus dulcis</name>
    <name type="common">Almond</name>
    <name type="synonym">Amygdalus dulcis</name>
    <dbReference type="NCBI Taxonomy" id="3755"/>
    <lineage>
        <taxon>Eukaryota</taxon>
        <taxon>Viridiplantae</taxon>
        <taxon>Streptophyta</taxon>
        <taxon>Embryophyta</taxon>
        <taxon>Tracheophyta</taxon>
        <taxon>Spermatophyta</taxon>
        <taxon>Magnoliopsida</taxon>
        <taxon>eudicotyledons</taxon>
        <taxon>Gunneridae</taxon>
        <taxon>Pentapetalae</taxon>
        <taxon>rosids</taxon>
        <taxon>fabids</taxon>
        <taxon>Rosales</taxon>
        <taxon>Rosaceae</taxon>
        <taxon>Amygdaloideae</taxon>
        <taxon>Amygdaleae</taxon>
        <taxon>Prunus</taxon>
    </lineage>
</organism>
<evidence type="ECO:0000256" key="2">
    <source>
        <dbReference type="ARBA" id="ARBA00022840"/>
    </source>
</evidence>
<evidence type="ECO:0000313" key="4">
    <source>
        <dbReference type="Proteomes" id="UP001054821"/>
    </source>
</evidence>
<dbReference type="AlphaFoldDB" id="A0AAD4YVA2"/>
<keyword evidence="4" id="KW-1185">Reference proteome</keyword>
<accession>A0AAD4YVA2</accession>
<proteinExistence type="predicted"/>